<dbReference type="PANTHER" id="PTHR43415">
    <property type="entry name" value="SPERMIDINE N(1)-ACETYLTRANSFERASE"/>
    <property type="match status" value="1"/>
</dbReference>
<accession>A0A136WDT0</accession>
<dbReference type="EC" id="2.3.1.189" evidence="2"/>
<evidence type="ECO:0000313" key="2">
    <source>
        <dbReference type="EMBL" id="KXL52678.1"/>
    </source>
</evidence>
<dbReference type="OrthoDB" id="9773249at2"/>
<dbReference type="RefSeq" id="WP_066088516.1">
    <property type="nucleotide sequence ID" value="NZ_LRVM01000006.1"/>
</dbReference>
<evidence type="ECO:0000313" key="3">
    <source>
        <dbReference type="Proteomes" id="UP000070539"/>
    </source>
</evidence>
<dbReference type="PROSITE" id="PS51186">
    <property type="entry name" value="GNAT"/>
    <property type="match status" value="1"/>
</dbReference>
<organism evidence="2 3">
    <name type="scientific">Anaerotignum neopropionicum</name>
    <dbReference type="NCBI Taxonomy" id="36847"/>
    <lineage>
        <taxon>Bacteria</taxon>
        <taxon>Bacillati</taxon>
        <taxon>Bacillota</taxon>
        <taxon>Clostridia</taxon>
        <taxon>Lachnospirales</taxon>
        <taxon>Anaerotignaceae</taxon>
        <taxon>Anaerotignum</taxon>
    </lineage>
</organism>
<dbReference type="EMBL" id="LRVM01000006">
    <property type="protein sequence ID" value="KXL52678.1"/>
    <property type="molecule type" value="Genomic_DNA"/>
</dbReference>
<dbReference type="InterPro" id="IPR016181">
    <property type="entry name" value="Acyl_CoA_acyltransferase"/>
</dbReference>
<reference evidence="2 3" key="1">
    <citation type="submission" date="2016-01" db="EMBL/GenBank/DDBJ databases">
        <title>Genome sequence of Clostridium neopropionicum X4, DSM-3847.</title>
        <authorList>
            <person name="Poehlein A."/>
            <person name="Beck M.H."/>
            <person name="Bengelsdorf F.R."/>
            <person name="Daniel R."/>
            <person name="Duerre P."/>
        </authorList>
    </citation>
    <scope>NUCLEOTIDE SEQUENCE [LARGE SCALE GENOMIC DNA]</scope>
    <source>
        <strain evidence="2 3">DSM-3847</strain>
    </source>
</reference>
<evidence type="ECO:0000259" key="1">
    <source>
        <dbReference type="PROSITE" id="PS51186"/>
    </source>
</evidence>
<dbReference type="Gene3D" id="3.40.630.30">
    <property type="match status" value="1"/>
</dbReference>
<protein>
    <submittedName>
        <fullName evidence="2">Mycothiol acetyltransferase</fullName>
        <ecNumber evidence="2">2.3.1.189</ecNumber>
    </submittedName>
</protein>
<dbReference type="Pfam" id="PF00583">
    <property type="entry name" value="Acetyltransf_1"/>
    <property type="match status" value="1"/>
</dbReference>
<dbReference type="AlphaFoldDB" id="A0A136WDT0"/>
<dbReference type="STRING" id="36847.CLNEO_20870"/>
<name>A0A136WDT0_9FIRM</name>
<gene>
    <name evidence="2" type="primary">mshD_2</name>
    <name evidence="2" type="ORF">CLNEO_20870</name>
</gene>
<keyword evidence="2" id="KW-0012">Acyltransferase</keyword>
<sequence>MRLRNYEASDAKYIVEWVKDEITYYQWCAGLLGKYPLTEERINIFYKNMQQTNAYWAMTAENELGIVGHITLRFTDQERETVRLGFVLLDDSCRGQGLGKTLVALAISYAQQALNAKKITLGVFTENISAKKCYESLGFLQDGTRVERYQIKDEAWDCLEMFYVPQGD</sequence>
<dbReference type="CDD" id="cd04301">
    <property type="entry name" value="NAT_SF"/>
    <property type="match status" value="1"/>
</dbReference>
<keyword evidence="3" id="KW-1185">Reference proteome</keyword>
<dbReference type="SUPFAM" id="SSF55729">
    <property type="entry name" value="Acyl-CoA N-acyltransferases (Nat)"/>
    <property type="match status" value="1"/>
</dbReference>
<dbReference type="PANTHER" id="PTHR43415:SF5">
    <property type="entry name" value="ACETYLTRANSFERASE"/>
    <property type="match status" value="1"/>
</dbReference>
<dbReference type="GO" id="GO:0035447">
    <property type="term" value="F:mycothiol synthase activity"/>
    <property type="evidence" value="ECO:0007669"/>
    <property type="project" value="UniProtKB-EC"/>
</dbReference>
<proteinExistence type="predicted"/>
<dbReference type="InterPro" id="IPR000182">
    <property type="entry name" value="GNAT_dom"/>
</dbReference>
<feature type="domain" description="N-acetyltransferase" evidence="1">
    <location>
        <begin position="1"/>
        <end position="165"/>
    </location>
</feature>
<comment type="caution">
    <text evidence="2">The sequence shown here is derived from an EMBL/GenBank/DDBJ whole genome shotgun (WGS) entry which is preliminary data.</text>
</comment>
<keyword evidence="2" id="KW-0808">Transferase</keyword>
<dbReference type="Proteomes" id="UP000070539">
    <property type="component" value="Unassembled WGS sequence"/>
</dbReference>